<organism evidence="12 13">
    <name type="scientific">Mikania micrantha</name>
    <name type="common">bitter vine</name>
    <dbReference type="NCBI Taxonomy" id="192012"/>
    <lineage>
        <taxon>Eukaryota</taxon>
        <taxon>Viridiplantae</taxon>
        <taxon>Streptophyta</taxon>
        <taxon>Embryophyta</taxon>
        <taxon>Tracheophyta</taxon>
        <taxon>Spermatophyta</taxon>
        <taxon>Magnoliopsida</taxon>
        <taxon>eudicotyledons</taxon>
        <taxon>Gunneridae</taxon>
        <taxon>Pentapetalae</taxon>
        <taxon>asterids</taxon>
        <taxon>campanulids</taxon>
        <taxon>Asterales</taxon>
        <taxon>Asteraceae</taxon>
        <taxon>Asteroideae</taxon>
        <taxon>Heliantheae alliance</taxon>
        <taxon>Eupatorieae</taxon>
        <taxon>Mikania</taxon>
    </lineage>
</organism>
<keyword evidence="9" id="KW-0408">Iron</keyword>
<dbReference type="InterPro" id="IPR036396">
    <property type="entry name" value="Cyt_P450_sf"/>
</dbReference>
<evidence type="ECO:0000256" key="2">
    <source>
        <dbReference type="ARBA" id="ARBA00004167"/>
    </source>
</evidence>
<comment type="subcellular location">
    <subcellularLocation>
        <location evidence="2">Membrane</location>
        <topology evidence="2">Single-pass membrane protein</topology>
    </subcellularLocation>
</comment>
<dbReference type="SUPFAM" id="SSF48264">
    <property type="entry name" value="Cytochrome P450"/>
    <property type="match status" value="1"/>
</dbReference>
<evidence type="ECO:0000256" key="8">
    <source>
        <dbReference type="ARBA" id="ARBA00023002"/>
    </source>
</evidence>
<dbReference type="AlphaFoldDB" id="A0A5N6PTV6"/>
<dbReference type="InterPro" id="IPR001128">
    <property type="entry name" value="Cyt_P450"/>
</dbReference>
<dbReference type="Gene3D" id="1.10.630.10">
    <property type="entry name" value="Cytochrome P450"/>
    <property type="match status" value="1"/>
</dbReference>
<evidence type="ECO:0000313" key="13">
    <source>
        <dbReference type="Proteomes" id="UP000326396"/>
    </source>
</evidence>
<evidence type="ECO:0000256" key="11">
    <source>
        <dbReference type="ARBA" id="ARBA00023136"/>
    </source>
</evidence>
<dbReference type="GO" id="GO:0010268">
    <property type="term" value="P:brassinosteroid homeostasis"/>
    <property type="evidence" value="ECO:0007669"/>
    <property type="project" value="TreeGrafter"/>
</dbReference>
<gene>
    <name evidence="12" type="ORF">E3N88_07416</name>
</gene>
<evidence type="ECO:0000313" key="12">
    <source>
        <dbReference type="EMBL" id="KAD6796520.1"/>
    </source>
</evidence>
<protein>
    <submittedName>
        <fullName evidence="12">Uncharacterized protein</fullName>
    </submittedName>
</protein>
<keyword evidence="5" id="KW-0812">Transmembrane</keyword>
<evidence type="ECO:0000256" key="9">
    <source>
        <dbReference type="ARBA" id="ARBA00023004"/>
    </source>
</evidence>
<dbReference type="GO" id="GO:0016132">
    <property type="term" value="P:brassinosteroid biosynthetic process"/>
    <property type="evidence" value="ECO:0007669"/>
    <property type="project" value="TreeGrafter"/>
</dbReference>
<name>A0A5N6PTV6_9ASTR</name>
<dbReference type="GO" id="GO:0016125">
    <property type="term" value="P:sterol metabolic process"/>
    <property type="evidence" value="ECO:0007669"/>
    <property type="project" value="TreeGrafter"/>
</dbReference>
<evidence type="ECO:0000256" key="1">
    <source>
        <dbReference type="ARBA" id="ARBA00001971"/>
    </source>
</evidence>
<evidence type="ECO:0000256" key="6">
    <source>
        <dbReference type="ARBA" id="ARBA00022723"/>
    </source>
</evidence>
<evidence type="ECO:0000256" key="4">
    <source>
        <dbReference type="ARBA" id="ARBA00022617"/>
    </source>
</evidence>
<keyword evidence="10" id="KW-0503">Monooxygenase</keyword>
<evidence type="ECO:0000256" key="7">
    <source>
        <dbReference type="ARBA" id="ARBA00022989"/>
    </source>
</evidence>
<dbReference type="EMBL" id="SZYD01000003">
    <property type="protein sequence ID" value="KAD6796520.1"/>
    <property type="molecule type" value="Genomic_DNA"/>
</dbReference>
<keyword evidence="7" id="KW-1133">Transmembrane helix</keyword>
<dbReference type="GO" id="GO:0016705">
    <property type="term" value="F:oxidoreductase activity, acting on paired donors, with incorporation or reduction of molecular oxygen"/>
    <property type="evidence" value="ECO:0007669"/>
    <property type="project" value="InterPro"/>
</dbReference>
<comment type="similarity">
    <text evidence="3">Belongs to the cytochrome P450 family.</text>
</comment>
<accession>A0A5N6PTV6</accession>
<evidence type="ECO:0000256" key="10">
    <source>
        <dbReference type="ARBA" id="ARBA00023033"/>
    </source>
</evidence>
<comment type="caution">
    <text evidence="12">The sequence shown here is derived from an EMBL/GenBank/DDBJ whole genome shotgun (WGS) entry which is preliminary data.</text>
</comment>
<keyword evidence="4" id="KW-0349">Heme</keyword>
<dbReference type="PANTHER" id="PTHR24286">
    <property type="entry name" value="CYTOCHROME P450 26"/>
    <property type="match status" value="1"/>
</dbReference>
<evidence type="ECO:0000256" key="5">
    <source>
        <dbReference type="ARBA" id="ARBA00022692"/>
    </source>
</evidence>
<dbReference type="Proteomes" id="UP000326396">
    <property type="component" value="Linkage Group LG11"/>
</dbReference>
<proteinExistence type="inferred from homology"/>
<dbReference type="OrthoDB" id="2789670at2759"/>
<dbReference type="PANTHER" id="PTHR24286:SF44">
    <property type="entry name" value="3BETA,22ALPHA-DIHYDROXYSTEROID 3-DEHYDROGENASE"/>
    <property type="match status" value="1"/>
</dbReference>
<dbReference type="GO" id="GO:0016020">
    <property type="term" value="C:membrane"/>
    <property type="evidence" value="ECO:0007669"/>
    <property type="project" value="UniProtKB-SubCell"/>
</dbReference>
<dbReference type="GO" id="GO:0004497">
    <property type="term" value="F:monooxygenase activity"/>
    <property type="evidence" value="ECO:0007669"/>
    <property type="project" value="UniProtKB-KW"/>
</dbReference>
<reference evidence="12 13" key="1">
    <citation type="submission" date="2019-05" db="EMBL/GenBank/DDBJ databases">
        <title>Mikania micrantha, genome provides insights into the molecular mechanism of rapid growth.</title>
        <authorList>
            <person name="Liu B."/>
        </authorList>
    </citation>
    <scope>NUCLEOTIDE SEQUENCE [LARGE SCALE GENOMIC DNA]</scope>
    <source>
        <strain evidence="12">NLD-2019</strain>
        <tissue evidence="12">Leaf</tissue>
    </source>
</reference>
<dbReference type="GO" id="GO:0020037">
    <property type="term" value="F:heme binding"/>
    <property type="evidence" value="ECO:0007669"/>
    <property type="project" value="InterPro"/>
</dbReference>
<keyword evidence="6" id="KW-0479">Metal-binding</keyword>
<keyword evidence="11" id="KW-0472">Membrane</keyword>
<dbReference type="GO" id="GO:0005506">
    <property type="term" value="F:iron ion binding"/>
    <property type="evidence" value="ECO:0007669"/>
    <property type="project" value="InterPro"/>
</dbReference>
<dbReference type="Pfam" id="PF00067">
    <property type="entry name" value="p450"/>
    <property type="match status" value="1"/>
</dbReference>
<keyword evidence="13" id="KW-1185">Reference proteome</keyword>
<keyword evidence="8" id="KW-0560">Oxidoreductase</keyword>
<comment type="cofactor">
    <cofactor evidence="1">
        <name>heme</name>
        <dbReference type="ChEBI" id="CHEBI:30413"/>
    </cofactor>
</comment>
<sequence length="196" mass="22453">MLSITYRRAIQARERVAEALSVVVRERRIERERGIVKNDMLAALFDSDCDDGGVGFNDAEIVDFLVSLLVAGYDTTSTTMTLAVKFLTDTPLALAQLKEEHDEIRAKKTDSVPLEWEDYKSMPFTQCVIEFLEDPKCSLRYGLFILIKKILKMLEFFTLGDGSKLHAIWRRAKEMPRVRASQSRTLGFPSPFRYSF</sequence>
<evidence type="ECO:0000256" key="3">
    <source>
        <dbReference type="ARBA" id="ARBA00010617"/>
    </source>
</evidence>